<evidence type="ECO:0000259" key="1">
    <source>
        <dbReference type="Pfam" id="PF01551"/>
    </source>
</evidence>
<organism evidence="2 3">
    <name type="scientific">candidate division WWE3 bacterium</name>
    <dbReference type="NCBI Taxonomy" id="2053526"/>
    <lineage>
        <taxon>Bacteria</taxon>
        <taxon>Katanobacteria</taxon>
    </lineage>
</organism>
<dbReference type="SUPFAM" id="SSF51261">
    <property type="entry name" value="Duplicated hybrid motif"/>
    <property type="match status" value="1"/>
</dbReference>
<dbReference type="Proteomes" id="UP000262056">
    <property type="component" value="Unassembled WGS sequence"/>
</dbReference>
<dbReference type="PANTHER" id="PTHR21666:SF270">
    <property type="entry name" value="MUREIN HYDROLASE ACTIVATOR ENVC"/>
    <property type="match status" value="1"/>
</dbReference>
<dbReference type="AlphaFoldDB" id="A0A656PMR1"/>
<dbReference type="Gene3D" id="2.70.70.10">
    <property type="entry name" value="Glucose Permease (Domain IIA)"/>
    <property type="match status" value="1"/>
</dbReference>
<gene>
    <name evidence="2" type="ORF">DIU24_03200</name>
</gene>
<dbReference type="GO" id="GO:0004222">
    <property type="term" value="F:metalloendopeptidase activity"/>
    <property type="evidence" value="ECO:0007669"/>
    <property type="project" value="TreeGrafter"/>
</dbReference>
<dbReference type="EMBL" id="DQFB01000004">
    <property type="protein sequence ID" value="HCQ40689.1"/>
    <property type="molecule type" value="Genomic_DNA"/>
</dbReference>
<name>A0A656PMR1_UNCKA</name>
<dbReference type="PANTHER" id="PTHR21666">
    <property type="entry name" value="PEPTIDASE-RELATED"/>
    <property type="match status" value="1"/>
</dbReference>
<dbReference type="InterPro" id="IPR050570">
    <property type="entry name" value="Cell_wall_metabolism_enzyme"/>
</dbReference>
<evidence type="ECO:0000313" key="3">
    <source>
        <dbReference type="Proteomes" id="UP000262056"/>
    </source>
</evidence>
<dbReference type="InterPro" id="IPR011055">
    <property type="entry name" value="Dup_hybrid_motif"/>
</dbReference>
<feature type="domain" description="M23ase beta-sheet core" evidence="1">
    <location>
        <begin position="36"/>
        <end position="123"/>
    </location>
</feature>
<comment type="caution">
    <text evidence="2">The sequence shown here is derived from an EMBL/GenBank/DDBJ whole genome shotgun (WGS) entry which is preliminary data.</text>
</comment>
<evidence type="ECO:0000313" key="2">
    <source>
        <dbReference type="EMBL" id="HCQ40689.1"/>
    </source>
</evidence>
<protein>
    <submittedName>
        <fullName evidence="2">M23 family peptidase</fullName>
    </submittedName>
</protein>
<proteinExistence type="predicted"/>
<dbReference type="CDD" id="cd12797">
    <property type="entry name" value="M23_peptidase"/>
    <property type="match status" value="1"/>
</dbReference>
<reference evidence="2 3" key="1">
    <citation type="journal article" date="2018" name="Nat. Biotechnol.">
        <title>A standardized bacterial taxonomy based on genome phylogeny substantially revises the tree of life.</title>
        <authorList>
            <person name="Parks D.H."/>
            <person name="Chuvochina M."/>
            <person name="Waite D.W."/>
            <person name="Rinke C."/>
            <person name="Skarshewski A."/>
            <person name="Chaumeil P.A."/>
            <person name="Hugenholtz P."/>
        </authorList>
    </citation>
    <scope>NUCLEOTIDE SEQUENCE [LARGE SCALE GENOMIC DNA]</scope>
    <source>
        <strain evidence="2">UBA12021</strain>
    </source>
</reference>
<dbReference type="Pfam" id="PF01551">
    <property type="entry name" value="Peptidase_M23"/>
    <property type="match status" value="1"/>
</dbReference>
<accession>A0A656PMR1</accession>
<sequence length="215" mass="23939">MIIHYPVKNHTVSQAFGFDNSTHPERGDFYSLFDNKHPGVDFPVAKGTEVFAAFPGIVVRREFHKGMGNVIGVRNGNIVALYAHLSEFAVSLGEVVDVGYLIGLSGETGDACLSPHLHFELRDISKTGLRNMVFNPSFEKECENYKDTFTYVVNNKNTPKTLKTLSLLYFGSEKYCEVIKETNGMNTLDPNTELLDGTTITIPNYELKPGKIVIL</sequence>
<dbReference type="InterPro" id="IPR016047">
    <property type="entry name" value="M23ase_b-sheet_dom"/>
</dbReference>